<dbReference type="AlphaFoldDB" id="A0A5C8P0D9"/>
<dbReference type="GO" id="GO:0005874">
    <property type="term" value="C:microtubule"/>
    <property type="evidence" value="ECO:0007669"/>
    <property type="project" value="InterPro"/>
</dbReference>
<gene>
    <name evidence="4" type="ORF">FHP05_05080</name>
</gene>
<accession>A0A5C8P0D9</accession>
<dbReference type="NCBIfam" id="TIGR01167">
    <property type="entry name" value="LPXTG_anchor"/>
    <property type="match status" value="1"/>
</dbReference>
<dbReference type="InterPro" id="IPR026074">
    <property type="entry name" value="MAP1"/>
</dbReference>
<evidence type="ECO:0000313" key="5">
    <source>
        <dbReference type="Proteomes" id="UP000321574"/>
    </source>
</evidence>
<dbReference type="OrthoDB" id="2896397at2"/>
<evidence type="ECO:0000256" key="2">
    <source>
        <dbReference type="SAM" id="Phobius"/>
    </source>
</evidence>
<feature type="chain" id="PRO_5022840960" evidence="3">
    <location>
        <begin position="24"/>
        <end position="757"/>
    </location>
</feature>
<dbReference type="GO" id="GO:0008017">
    <property type="term" value="F:microtubule binding"/>
    <property type="evidence" value="ECO:0007669"/>
    <property type="project" value="InterPro"/>
</dbReference>
<dbReference type="Proteomes" id="UP000321574">
    <property type="component" value="Unassembled WGS sequence"/>
</dbReference>
<feature type="transmembrane region" description="Helical" evidence="2">
    <location>
        <begin position="732"/>
        <end position="752"/>
    </location>
</feature>
<feature type="compositionally biased region" description="Acidic residues" evidence="1">
    <location>
        <begin position="595"/>
        <end position="625"/>
    </location>
</feature>
<dbReference type="RefSeq" id="WP_147666156.1">
    <property type="nucleotide sequence ID" value="NZ_VDUW01000002.1"/>
</dbReference>
<keyword evidence="2" id="KW-0472">Membrane</keyword>
<dbReference type="PANTHER" id="PTHR13843:SF12">
    <property type="entry name" value="ATPASE F1_V1_A1 COMPLEX ALPHA_BETA SUBUNIT NUCLEOTIDE-BINDING DOMAIN-CONTAINING PROTEIN"/>
    <property type="match status" value="1"/>
</dbReference>
<feature type="compositionally biased region" description="Basic and acidic residues" evidence="1">
    <location>
        <begin position="48"/>
        <end position="73"/>
    </location>
</feature>
<dbReference type="EMBL" id="VDUW01000002">
    <property type="protein sequence ID" value="TXL66757.1"/>
    <property type="molecule type" value="Genomic_DNA"/>
</dbReference>
<feature type="compositionally biased region" description="Acidic residues" evidence="1">
    <location>
        <begin position="120"/>
        <end position="162"/>
    </location>
</feature>
<evidence type="ECO:0000313" key="4">
    <source>
        <dbReference type="EMBL" id="TXL66757.1"/>
    </source>
</evidence>
<organism evidence="4 5">
    <name type="scientific">Cerasibacillus terrae</name>
    <dbReference type="NCBI Taxonomy" id="2498845"/>
    <lineage>
        <taxon>Bacteria</taxon>
        <taxon>Bacillati</taxon>
        <taxon>Bacillota</taxon>
        <taxon>Bacilli</taxon>
        <taxon>Bacillales</taxon>
        <taxon>Bacillaceae</taxon>
        <taxon>Cerasibacillus</taxon>
    </lineage>
</organism>
<sequence length="757" mass="83601">MKKKLSIIGIALMLAFYPTFAFAAETSQNEAKAQEKNELSDDANVSVEKADVDKQADQDDASTDKEESVKEEVDSVDSNEGSKEEDADTDAEKEVETATQDEEADSSNNNDKTDNHQEDAEQQDEESVVTEEEASSEEEEVTEDEQEVEEEASEEQADEDLDLDKIHGSANGKITFDFNKGYYVLDLQAGLSNFSGNQVLTQKWVAFALPDGVFVPDVEEVPGGVVPVKLYDGSNGLAVRIPDVTEMPDSKHVYPKIPLLGVPEENNPNLNLYLFNVDVESMTYEDLGQIKSQRNIDFSVMKETPTMDVEGSISGKAAFDAEKHYYMLDLNINAKNNMDVDLGETYVGFTLPEDIVVIQNEDTPSDLKPIQLEDGTVEYTVKIPALQAGKEEGISYQIPVIGKTNEVVKSSTINVYQIDDSGYYPLGKMEGNVNIDLSDMDVAWTFDAESQIVKDFPDLEENLFGLRFAFTSQNLTIEDVDQVKVEFKVPENIKIHEPESYEGGEIPDSLKDFLDEGNGGSGNLDIEWDGNTALINLDTVKGTQWNQGFFTAFGESSDSIEDLRGLKVIVTLYKNGEEVVEEIEVPFEIVNYEGDPVDPEEPEDPKDPEEPEEPGEPGEPGEDPEDPGKEDPKDPENPEDPGKEDPKDPEDPEDPGKEDPKDPENPEDPGKEDPKDPENPEDPGKEDPKDSDEPKDTEDPKDDSNTPAPGDSDDNDTWNGDGATLPNTATSMFTYILIGSMLALSGGVLMLFRRKRV</sequence>
<name>A0A5C8P0D9_9BACI</name>
<dbReference type="GO" id="GO:0031114">
    <property type="term" value="P:regulation of microtubule depolymerization"/>
    <property type="evidence" value="ECO:0007669"/>
    <property type="project" value="TreeGrafter"/>
</dbReference>
<feature type="region of interest" description="Disordered" evidence="1">
    <location>
        <begin position="26"/>
        <end position="165"/>
    </location>
</feature>
<feature type="compositionally biased region" description="Basic and acidic residues" evidence="1">
    <location>
        <begin position="654"/>
        <end position="704"/>
    </location>
</feature>
<evidence type="ECO:0000256" key="3">
    <source>
        <dbReference type="SAM" id="SignalP"/>
    </source>
</evidence>
<keyword evidence="2" id="KW-1133">Transmembrane helix</keyword>
<keyword evidence="2" id="KW-0812">Transmembrane</keyword>
<feature type="compositionally biased region" description="Basic and acidic residues" evidence="1">
    <location>
        <begin position="626"/>
        <end position="646"/>
    </location>
</feature>
<dbReference type="GO" id="GO:0000226">
    <property type="term" value="P:microtubule cytoskeleton organization"/>
    <property type="evidence" value="ECO:0007669"/>
    <property type="project" value="InterPro"/>
</dbReference>
<evidence type="ECO:0000256" key="1">
    <source>
        <dbReference type="SAM" id="MobiDB-lite"/>
    </source>
</evidence>
<dbReference type="GO" id="GO:0005875">
    <property type="term" value="C:microtubule associated complex"/>
    <property type="evidence" value="ECO:0007669"/>
    <property type="project" value="TreeGrafter"/>
</dbReference>
<keyword evidence="3" id="KW-0732">Signal</keyword>
<keyword evidence="5" id="KW-1185">Reference proteome</keyword>
<dbReference type="GO" id="GO:0005829">
    <property type="term" value="C:cytosol"/>
    <property type="evidence" value="ECO:0007669"/>
    <property type="project" value="TreeGrafter"/>
</dbReference>
<reference evidence="4 5" key="1">
    <citation type="submission" date="2019-06" db="EMBL/GenBank/DDBJ databases">
        <title>Cerasibacillus sp. nov., isolated from maize field.</title>
        <authorList>
            <person name="Lin S.-Y."/>
            <person name="Tsai C.-F."/>
            <person name="Young C.-C."/>
        </authorList>
    </citation>
    <scope>NUCLEOTIDE SEQUENCE [LARGE SCALE GENOMIC DNA]</scope>
    <source>
        <strain evidence="4 5">CC-CFT480</strain>
    </source>
</reference>
<dbReference type="GO" id="GO:0003779">
    <property type="term" value="F:actin binding"/>
    <property type="evidence" value="ECO:0007669"/>
    <property type="project" value="TreeGrafter"/>
</dbReference>
<feature type="signal peptide" evidence="3">
    <location>
        <begin position="1"/>
        <end position="23"/>
    </location>
</feature>
<protein>
    <submittedName>
        <fullName evidence="4">LPXTG cell wall anchor domain-containing protein</fullName>
    </submittedName>
</protein>
<dbReference type="PANTHER" id="PTHR13843">
    <property type="entry name" value="MICROTUBULE-ASSOCIATED PROTEIN"/>
    <property type="match status" value="1"/>
</dbReference>
<feature type="compositionally biased region" description="Basic and acidic residues" evidence="1">
    <location>
        <begin position="80"/>
        <end position="96"/>
    </location>
</feature>
<feature type="region of interest" description="Disordered" evidence="1">
    <location>
        <begin position="590"/>
        <end position="724"/>
    </location>
</feature>
<proteinExistence type="predicted"/>
<comment type="caution">
    <text evidence="4">The sequence shown here is derived from an EMBL/GenBank/DDBJ whole genome shotgun (WGS) entry which is preliminary data.</text>
</comment>